<evidence type="ECO:0000259" key="3">
    <source>
        <dbReference type="Pfam" id="PF13439"/>
    </source>
</evidence>
<evidence type="ECO:0000259" key="2">
    <source>
        <dbReference type="Pfam" id="PF00534"/>
    </source>
</evidence>
<sequence>MPSFSPSTIVADDADTTGPDTHADATVSEGGRIRLLVLTDTSILSSGGSERFLRNLMARLPPERYRVVVVQLTDTTRAWSDTSLPDGIQHVQLRSLPIAAVYGLRGWLALRSLRRLVERGQFDIIQSQHEKSDLLNAFLPRTKGSVRISNRRDMGFNKSARLRFLFRFLNHRFDCVVAPAQPILSGLAREEDMQARRMLWIPNGVDTERFQPQPLSARRQTRLALGLAEDAIAFGCIASLTPVKRHCDLIEAFAQVHRQCPQARLLLVGDGPLREPITAQIEALGLSEAVRLLGSLPNVEGVLPALDAAVLVSSTEGMSNAVLEAMACGLPVVATGVGGNLQLVQHGISGLLVPAHEPAALAAALQHLIDEPLMRERMGASARARILREFSLDSMVHAFDRLYHRLLGRP</sequence>
<keyword evidence="4" id="KW-0328">Glycosyltransferase</keyword>
<evidence type="ECO:0000313" key="5">
    <source>
        <dbReference type="Proteomes" id="UP001595740"/>
    </source>
</evidence>
<keyword evidence="5" id="KW-1185">Reference proteome</keyword>
<name>A0ABV7RM41_9GAMM</name>
<feature type="domain" description="Glycosyltransferase subfamily 4-like N-terminal" evidence="3">
    <location>
        <begin position="47"/>
        <end position="209"/>
    </location>
</feature>
<comment type="caution">
    <text evidence="4">The sequence shown here is derived from an EMBL/GenBank/DDBJ whole genome shotgun (WGS) entry which is preliminary data.</text>
</comment>
<evidence type="ECO:0000313" key="4">
    <source>
        <dbReference type="EMBL" id="MFC3549807.1"/>
    </source>
</evidence>
<dbReference type="InterPro" id="IPR028098">
    <property type="entry name" value="Glyco_trans_4-like_N"/>
</dbReference>
<dbReference type="Gene3D" id="3.40.50.2000">
    <property type="entry name" value="Glycogen Phosphorylase B"/>
    <property type="match status" value="2"/>
</dbReference>
<proteinExistence type="predicted"/>
<accession>A0ABV7RM41</accession>
<dbReference type="InterPro" id="IPR001296">
    <property type="entry name" value="Glyco_trans_1"/>
</dbReference>
<dbReference type="EC" id="2.4.-.-" evidence="4"/>
<dbReference type="GO" id="GO:0016757">
    <property type="term" value="F:glycosyltransferase activity"/>
    <property type="evidence" value="ECO:0007669"/>
    <property type="project" value="UniProtKB-KW"/>
</dbReference>
<organism evidence="4 5">
    <name type="scientific">Lysobacter cavernae</name>
    <dbReference type="NCBI Taxonomy" id="1685901"/>
    <lineage>
        <taxon>Bacteria</taxon>
        <taxon>Pseudomonadati</taxon>
        <taxon>Pseudomonadota</taxon>
        <taxon>Gammaproteobacteria</taxon>
        <taxon>Lysobacterales</taxon>
        <taxon>Lysobacteraceae</taxon>
        <taxon>Lysobacter</taxon>
    </lineage>
</organism>
<dbReference type="PANTHER" id="PTHR12526">
    <property type="entry name" value="GLYCOSYLTRANSFERASE"/>
    <property type="match status" value="1"/>
</dbReference>
<dbReference type="Pfam" id="PF13439">
    <property type="entry name" value="Glyco_transf_4"/>
    <property type="match status" value="1"/>
</dbReference>
<dbReference type="RefSeq" id="WP_386757098.1">
    <property type="nucleotide sequence ID" value="NZ_JBHRXK010000001.1"/>
</dbReference>
<reference evidence="5" key="1">
    <citation type="journal article" date="2019" name="Int. J. Syst. Evol. Microbiol.">
        <title>The Global Catalogue of Microorganisms (GCM) 10K type strain sequencing project: providing services to taxonomists for standard genome sequencing and annotation.</title>
        <authorList>
            <consortium name="The Broad Institute Genomics Platform"/>
            <consortium name="The Broad Institute Genome Sequencing Center for Infectious Disease"/>
            <person name="Wu L."/>
            <person name="Ma J."/>
        </authorList>
    </citation>
    <scope>NUCLEOTIDE SEQUENCE [LARGE SCALE GENOMIC DNA]</scope>
    <source>
        <strain evidence="5">KCTC 42875</strain>
    </source>
</reference>
<gene>
    <name evidence="4" type="ORF">ACFOLC_02135</name>
</gene>
<feature type="region of interest" description="Disordered" evidence="1">
    <location>
        <begin position="1"/>
        <end position="25"/>
    </location>
</feature>
<evidence type="ECO:0000256" key="1">
    <source>
        <dbReference type="SAM" id="MobiDB-lite"/>
    </source>
</evidence>
<keyword evidence="4" id="KW-0808">Transferase</keyword>
<dbReference type="Pfam" id="PF00534">
    <property type="entry name" value="Glycos_transf_1"/>
    <property type="match status" value="1"/>
</dbReference>
<dbReference type="SUPFAM" id="SSF53756">
    <property type="entry name" value="UDP-Glycosyltransferase/glycogen phosphorylase"/>
    <property type="match status" value="1"/>
</dbReference>
<dbReference type="EMBL" id="JBHRXK010000001">
    <property type="protein sequence ID" value="MFC3549807.1"/>
    <property type="molecule type" value="Genomic_DNA"/>
</dbReference>
<protein>
    <submittedName>
        <fullName evidence="4">Glycosyltransferase</fullName>
        <ecNumber evidence="4">2.4.-.-</ecNumber>
    </submittedName>
</protein>
<feature type="domain" description="Glycosyl transferase family 1" evidence="2">
    <location>
        <begin position="224"/>
        <end position="384"/>
    </location>
</feature>
<dbReference type="Proteomes" id="UP001595740">
    <property type="component" value="Unassembled WGS sequence"/>
</dbReference>
<dbReference type="PANTHER" id="PTHR12526:SF636">
    <property type="entry name" value="BLL3647 PROTEIN"/>
    <property type="match status" value="1"/>
</dbReference>